<organism evidence="7 8">
    <name type="scientific">Heterobasidion irregulare (strain TC 32-1)</name>
    <dbReference type="NCBI Taxonomy" id="747525"/>
    <lineage>
        <taxon>Eukaryota</taxon>
        <taxon>Fungi</taxon>
        <taxon>Dikarya</taxon>
        <taxon>Basidiomycota</taxon>
        <taxon>Agaricomycotina</taxon>
        <taxon>Agaricomycetes</taxon>
        <taxon>Russulales</taxon>
        <taxon>Bondarzewiaceae</taxon>
        <taxon>Heterobasidion</taxon>
        <taxon>Heterobasidion annosum species complex</taxon>
    </lineage>
</organism>
<dbReference type="PROSITE" id="PS00383">
    <property type="entry name" value="TYR_PHOSPHATASE_1"/>
    <property type="match status" value="1"/>
</dbReference>
<evidence type="ECO:0000256" key="3">
    <source>
        <dbReference type="ARBA" id="ARBA00022801"/>
    </source>
</evidence>
<dbReference type="AlphaFoldDB" id="W4KFU2"/>
<reference evidence="7 8" key="1">
    <citation type="journal article" date="2012" name="New Phytol.">
        <title>Insight into trade-off between wood decay and parasitism from the genome of a fungal forest pathogen.</title>
        <authorList>
            <person name="Olson A."/>
            <person name="Aerts A."/>
            <person name="Asiegbu F."/>
            <person name="Belbahri L."/>
            <person name="Bouzid O."/>
            <person name="Broberg A."/>
            <person name="Canback B."/>
            <person name="Coutinho P.M."/>
            <person name="Cullen D."/>
            <person name="Dalman K."/>
            <person name="Deflorio G."/>
            <person name="van Diepen L.T."/>
            <person name="Dunand C."/>
            <person name="Duplessis S."/>
            <person name="Durling M."/>
            <person name="Gonthier P."/>
            <person name="Grimwood J."/>
            <person name="Fossdal C.G."/>
            <person name="Hansson D."/>
            <person name="Henrissat B."/>
            <person name="Hietala A."/>
            <person name="Himmelstrand K."/>
            <person name="Hoffmeister D."/>
            <person name="Hogberg N."/>
            <person name="James T.Y."/>
            <person name="Karlsson M."/>
            <person name="Kohler A."/>
            <person name="Kues U."/>
            <person name="Lee Y.H."/>
            <person name="Lin Y.C."/>
            <person name="Lind M."/>
            <person name="Lindquist E."/>
            <person name="Lombard V."/>
            <person name="Lucas S."/>
            <person name="Lunden K."/>
            <person name="Morin E."/>
            <person name="Murat C."/>
            <person name="Park J."/>
            <person name="Raffaello T."/>
            <person name="Rouze P."/>
            <person name="Salamov A."/>
            <person name="Schmutz J."/>
            <person name="Solheim H."/>
            <person name="Stahlberg J."/>
            <person name="Velez H."/>
            <person name="de Vries R.P."/>
            <person name="Wiebenga A."/>
            <person name="Woodward S."/>
            <person name="Yakovlev I."/>
            <person name="Garbelotto M."/>
            <person name="Martin F."/>
            <person name="Grigoriev I.V."/>
            <person name="Stenlid J."/>
        </authorList>
    </citation>
    <scope>NUCLEOTIDE SEQUENCE [LARGE SCALE GENOMIC DNA]</scope>
    <source>
        <strain evidence="7 8">TC 32-1</strain>
    </source>
</reference>
<keyword evidence="4" id="KW-0904">Protein phosphatase</keyword>
<dbReference type="HOGENOM" id="CLU_053556_0_0_1"/>
<dbReference type="PANTHER" id="PTHR45848:SF4">
    <property type="entry name" value="DUAL SPECIFICITY PROTEIN PHOSPHATASE 12"/>
    <property type="match status" value="1"/>
</dbReference>
<dbReference type="InterPro" id="IPR020422">
    <property type="entry name" value="TYR_PHOSPHATASE_DUAL_dom"/>
</dbReference>
<dbReference type="PROSITE" id="PS50054">
    <property type="entry name" value="TYR_PHOSPHATASE_DUAL"/>
    <property type="match status" value="1"/>
</dbReference>
<comment type="similarity">
    <text evidence="1">Belongs to the protein-tyrosine phosphatase family. Non-receptor class dual specificity subfamily.</text>
</comment>
<evidence type="ECO:0000313" key="7">
    <source>
        <dbReference type="EMBL" id="ETW84180.1"/>
    </source>
</evidence>
<evidence type="ECO:0000256" key="4">
    <source>
        <dbReference type="ARBA" id="ARBA00022912"/>
    </source>
</evidence>
<dbReference type="eggNOG" id="KOG1716">
    <property type="taxonomic scope" value="Eukaryota"/>
</dbReference>
<keyword evidence="8" id="KW-1185">Reference proteome</keyword>
<dbReference type="CDD" id="cd14498">
    <property type="entry name" value="DSP"/>
    <property type="match status" value="2"/>
</dbReference>
<dbReference type="Proteomes" id="UP000030671">
    <property type="component" value="Unassembled WGS sequence"/>
</dbReference>
<dbReference type="OrthoDB" id="10252009at2759"/>
<feature type="domain" description="Tyrosine specific protein phosphatases" evidence="6">
    <location>
        <begin position="67"/>
        <end position="125"/>
    </location>
</feature>
<proteinExistence type="inferred from homology"/>
<name>W4KFU2_HETIT</name>
<dbReference type="PROSITE" id="PS50056">
    <property type="entry name" value="TYR_PHOSPHATASE_2"/>
    <property type="match status" value="1"/>
</dbReference>
<dbReference type="KEGG" id="hir:HETIRDRAFT_102791"/>
<dbReference type="InterPro" id="IPR029021">
    <property type="entry name" value="Prot-tyrosine_phosphatase-like"/>
</dbReference>
<accession>W4KFU2</accession>
<evidence type="ECO:0000259" key="6">
    <source>
        <dbReference type="PROSITE" id="PS50056"/>
    </source>
</evidence>
<dbReference type="GeneID" id="20665861"/>
<evidence type="ECO:0000259" key="5">
    <source>
        <dbReference type="PROSITE" id="PS50054"/>
    </source>
</evidence>
<sequence length="388" mass="42449">MLNASCSIDVVLDHELYIGDLSSALSLDVHPELGITHLVSVCPEYASRGPNHLSIPVQDSEYEDLLLHLPKACRFIQAALDQGGKVLVHCVMGISRSATVISAYLMMSRGMSVPQAVSFVKKRRPQVQPNYGFIKQLHAFSACAYKPSRTNPTYRAWKRRHRQDVNCFINSMSDTIAIIPDKLYLSSEFPTDPEQAACIVAYLGLAHLLTISPAHQPPSSLGIKRRPVNVSSKEGLLLALPETCSYIHTALEGGEPVLVHCQLESSAAVVVCAYLMWSRRIPCGQAYKILQDALPLFNRTANFSKYLEIFAACNYSPKIEHPPVQAWLAEEQRGESAVARSTSVSAAVASTAAAMSRLVISPSQNMEKASLRAVGTRTRTQIGIMGQS</sequence>
<evidence type="ECO:0000256" key="1">
    <source>
        <dbReference type="ARBA" id="ARBA00008601"/>
    </source>
</evidence>
<evidence type="ECO:0000256" key="2">
    <source>
        <dbReference type="ARBA" id="ARBA00013064"/>
    </source>
</evidence>
<dbReference type="GO" id="GO:0004721">
    <property type="term" value="F:phosphoprotein phosphatase activity"/>
    <property type="evidence" value="ECO:0007669"/>
    <property type="project" value="UniProtKB-KW"/>
</dbReference>
<dbReference type="SMART" id="SM00195">
    <property type="entry name" value="DSPc"/>
    <property type="match status" value="2"/>
</dbReference>
<gene>
    <name evidence="7" type="ORF">HETIRDRAFT_102791</name>
</gene>
<dbReference type="InterPro" id="IPR000340">
    <property type="entry name" value="Dual-sp_phosphatase_cat-dom"/>
</dbReference>
<dbReference type="SMART" id="SM00404">
    <property type="entry name" value="PTPc_motif"/>
    <property type="match status" value="1"/>
</dbReference>
<dbReference type="EMBL" id="KI925456">
    <property type="protein sequence ID" value="ETW84180.1"/>
    <property type="molecule type" value="Genomic_DNA"/>
</dbReference>
<dbReference type="InParanoid" id="W4KFU2"/>
<dbReference type="InterPro" id="IPR003595">
    <property type="entry name" value="Tyr_Pase_cat"/>
</dbReference>
<feature type="domain" description="Tyrosine-protein phosphatase" evidence="5">
    <location>
        <begin position="8"/>
        <end position="146"/>
    </location>
</feature>
<dbReference type="Pfam" id="PF00782">
    <property type="entry name" value="DSPc"/>
    <property type="match status" value="2"/>
</dbReference>
<dbReference type="PANTHER" id="PTHR45848">
    <property type="entry name" value="DUAL SPECIFICITY PROTEIN PHOSPHATASE 12 FAMILY MEMBER"/>
    <property type="match status" value="1"/>
</dbReference>
<dbReference type="InterPro" id="IPR000387">
    <property type="entry name" value="Tyr_Pase_dom"/>
</dbReference>
<protein>
    <recommendedName>
        <fullName evidence="2">protein-tyrosine-phosphatase</fullName>
        <ecNumber evidence="2">3.1.3.48</ecNumber>
    </recommendedName>
</protein>
<dbReference type="Gene3D" id="3.90.190.10">
    <property type="entry name" value="Protein tyrosine phosphatase superfamily"/>
    <property type="match status" value="2"/>
</dbReference>
<evidence type="ECO:0000313" key="8">
    <source>
        <dbReference type="Proteomes" id="UP000030671"/>
    </source>
</evidence>
<dbReference type="RefSeq" id="XP_009543880.1">
    <property type="nucleotide sequence ID" value="XM_009545585.1"/>
</dbReference>
<dbReference type="SUPFAM" id="SSF52799">
    <property type="entry name" value="(Phosphotyrosine protein) phosphatases II"/>
    <property type="match status" value="2"/>
</dbReference>
<dbReference type="InterPro" id="IPR016130">
    <property type="entry name" value="Tyr_Pase_AS"/>
</dbReference>
<dbReference type="EC" id="3.1.3.48" evidence="2"/>
<keyword evidence="3" id="KW-0378">Hydrolase</keyword>